<evidence type="ECO:0000313" key="2">
    <source>
        <dbReference type="Proteomes" id="UP000001075"/>
    </source>
</evidence>
<dbReference type="AlphaFoldDB" id="G3HH19"/>
<gene>
    <name evidence="1" type="ORF">I79_009914</name>
</gene>
<protein>
    <submittedName>
        <fullName evidence="1">Uncharacterized protein</fullName>
    </submittedName>
</protein>
<evidence type="ECO:0000313" key="1">
    <source>
        <dbReference type="EMBL" id="EGW00572.1"/>
    </source>
</evidence>
<sequence>MGFVAQKTSSGSNLQIRDGSVSCEAVVFSIKERNQAESLQESQKTHLEEYNFKKH</sequence>
<accession>G3HH19</accession>
<proteinExistence type="predicted"/>
<reference evidence="2" key="1">
    <citation type="journal article" date="2011" name="Nat. Biotechnol.">
        <title>The genomic sequence of the Chinese hamster ovary (CHO)-K1 cell line.</title>
        <authorList>
            <person name="Xu X."/>
            <person name="Nagarajan H."/>
            <person name="Lewis N.E."/>
            <person name="Pan S."/>
            <person name="Cai Z."/>
            <person name="Liu X."/>
            <person name="Chen W."/>
            <person name="Xie M."/>
            <person name="Wang W."/>
            <person name="Hammond S."/>
            <person name="Andersen M.R."/>
            <person name="Neff N."/>
            <person name="Passarelli B."/>
            <person name="Koh W."/>
            <person name="Fan H.C."/>
            <person name="Wang J."/>
            <person name="Gui Y."/>
            <person name="Lee K.H."/>
            <person name="Betenbaugh M.J."/>
            <person name="Quake S.R."/>
            <person name="Famili I."/>
            <person name="Palsson B.O."/>
            <person name="Wang J."/>
        </authorList>
    </citation>
    <scope>NUCLEOTIDE SEQUENCE [LARGE SCALE GENOMIC DNA]</scope>
    <source>
        <strain evidence="2">CHO K1 cell line</strain>
    </source>
</reference>
<organism evidence="1 2">
    <name type="scientific">Cricetulus griseus</name>
    <name type="common">Chinese hamster</name>
    <name type="synonym">Cricetulus barabensis griseus</name>
    <dbReference type="NCBI Taxonomy" id="10029"/>
    <lineage>
        <taxon>Eukaryota</taxon>
        <taxon>Metazoa</taxon>
        <taxon>Chordata</taxon>
        <taxon>Craniata</taxon>
        <taxon>Vertebrata</taxon>
        <taxon>Euteleostomi</taxon>
        <taxon>Mammalia</taxon>
        <taxon>Eutheria</taxon>
        <taxon>Euarchontoglires</taxon>
        <taxon>Glires</taxon>
        <taxon>Rodentia</taxon>
        <taxon>Myomorpha</taxon>
        <taxon>Muroidea</taxon>
        <taxon>Cricetidae</taxon>
        <taxon>Cricetinae</taxon>
        <taxon>Cricetulus</taxon>
    </lineage>
</organism>
<name>G3HH19_CRIGR</name>
<dbReference type="InParanoid" id="G3HH19"/>
<dbReference type="Proteomes" id="UP000001075">
    <property type="component" value="Unassembled WGS sequence"/>
</dbReference>
<dbReference type="EMBL" id="JH000365">
    <property type="protein sequence ID" value="EGW00572.1"/>
    <property type="molecule type" value="Genomic_DNA"/>
</dbReference>